<protein>
    <recommendedName>
        <fullName evidence="3">Bacterial Pleckstrin homology domain-containing protein</fullName>
    </recommendedName>
</protein>
<evidence type="ECO:0000313" key="1">
    <source>
        <dbReference type="EMBL" id="GMA37307.1"/>
    </source>
</evidence>
<proteinExistence type="predicted"/>
<sequence>MLSAQRRTYRPLHDFGGWGLRWGMNSRNARAYTTTGSTAVVLSLRDASEVYLGVDDEQGLLDALSHRGIV</sequence>
<organism evidence="1 2">
    <name type="scientific">Demequina litorisediminis</name>
    <dbReference type="NCBI Taxonomy" id="1849022"/>
    <lineage>
        <taxon>Bacteria</taxon>
        <taxon>Bacillati</taxon>
        <taxon>Actinomycetota</taxon>
        <taxon>Actinomycetes</taxon>
        <taxon>Micrococcales</taxon>
        <taxon>Demequinaceae</taxon>
        <taxon>Demequina</taxon>
    </lineage>
</organism>
<evidence type="ECO:0008006" key="3">
    <source>
        <dbReference type="Google" id="ProtNLM"/>
    </source>
</evidence>
<keyword evidence="2" id="KW-1185">Reference proteome</keyword>
<accession>A0ABQ6IJI1</accession>
<dbReference type="Proteomes" id="UP001157125">
    <property type="component" value="Unassembled WGS sequence"/>
</dbReference>
<reference evidence="2" key="1">
    <citation type="journal article" date="2019" name="Int. J. Syst. Evol. Microbiol.">
        <title>The Global Catalogue of Microorganisms (GCM) 10K type strain sequencing project: providing services to taxonomists for standard genome sequencing and annotation.</title>
        <authorList>
            <consortium name="The Broad Institute Genomics Platform"/>
            <consortium name="The Broad Institute Genome Sequencing Center for Infectious Disease"/>
            <person name="Wu L."/>
            <person name="Ma J."/>
        </authorList>
    </citation>
    <scope>NUCLEOTIDE SEQUENCE [LARGE SCALE GENOMIC DNA]</scope>
    <source>
        <strain evidence="2">NBRC 112299</strain>
    </source>
</reference>
<name>A0ABQ6IJI1_9MICO</name>
<gene>
    <name evidence="1" type="ORF">GCM10025876_35110</name>
</gene>
<dbReference type="EMBL" id="BSUN01000001">
    <property type="protein sequence ID" value="GMA37307.1"/>
    <property type="molecule type" value="Genomic_DNA"/>
</dbReference>
<comment type="caution">
    <text evidence="1">The sequence shown here is derived from an EMBL/GenBank/DDBJ whole genome shotgun (WGS) entry which is preliminary data.</text>
</comment>
<evidence type="ECO:0000313" key="2">
    <source>
        <dbReference type="Proteomes" id="UP001157125"/>
    </source>
</evidence>